<gene>
    <name evidence="2" type="ORF">MRATA1EN1_LOCUS14397</name>
</gene>
<evidence type="ECO:0000313" key="2">
    <source>
        <dbReference type="EMBL" id="CAI9165435.1"/>
    </source>
</evidence>
<name>A0ABN8YV17_RANTA</name>
<protein>
    <submittedName>
        <fullName evidence="2">Uncharacterized protein</fullName>
    </submittedName>
</protein>
<evidence type="ECO:0000256" key="1">
    <source>
        <dbReference type="SAM" id="MobiDB-lite"/>
    </source>
</evidence>
<feature type="region of interest" description="Disordered" evidence="1">
    <location>
        <begin position="1"/>
        <end position="34"/>
    </location>
</feature>
<organism evidence="2 3">
    <name type="scientific">Rangifer tarandus platyrhynchus</name>
    <name type="common">Svalbard reindeer</name>
    <dbReference type="NCBI Taxonomy" id="3082113"/>
    <lineage>
        <taxon>Eukaryota</taxon>
        <taxon>Metazoa</taxon>
        <taxon>Chordata</taxon>
        <taxon>Craniata</taxon>
        <taxon>Vertebrata</taxon>
        <taxon>Euteleostomi</taxon>
        <taxon>Mammalia</taxon>
        <taxon>Eutheria</taxon>
        <taxon>Laurasiatheria</taxon>
        <taxon>Artiodactyla</taxon>
        <taxon>Ruminantia</taxon>
        <taxon>Pecora</taxon>
        <taxon>Cervidae</taxon>
        <taxon>Odocoileinae</taxon>
        <taxon>Rangifer</taxon>
    </lineage>
</organism>
<dbReference type="EMBL" id="OX459960">
    <property type="protein sequence ID" value="CAI9165435.1"/>
    <property type="molecule type" value="Genomic_DNA"/>
</dbReference>
<dbReference type="Proteomes" id="UP001176941">
    <property type="component" value="Chromosome 24"/>
</dbReference>
<evidence type="ECO:0000313" key="3">
    <source>
        <dbReference type="Proteomes" id="UP001176941"/>
    </source>
</evidence>
<reference evidence="2" key="1">
    <citation type="submission" date="2023-04" db="EMBL/GenBank/DDBJ databases">
        <authorList>
            <consortium name="ELIXIR-Norway"/>
        </authorList>
    </citation>
    <scope>NUCLEOTIDE SEQUENCE [LARGE SCALE GENOMIC DNA]</scope>
</reference>
<proteinExistence type="predicted"/>
<accession>A0ABN8YV17</accession>
<sequence>MGWEARPFSPKRSGPAQKGSIERNQWSRGPLKPEDSMLPAAVRCSWPLVIPSSPALCLHPRPPPQTDPHPEPDHFLPTPTPSCPCYLWILGIEECPIFGAEN</sequence>
<keyword evidence="3" id="KW-1185">Reference proteome</keyword>